<dbReference type="GO" id="GO:0000976">
    <property type="term" value="F:transcription cis-regulatory region binding"/>
    <property type="evidence" value="ECO:0007669"/>
    <property type="project" value="TreeGrafter"/>
</dbReference>
<dbReference type="PROSITE" id="PS00463">
    <property type="entry name" value="ZN2_CY6_FUNGAL_1"/>
    <property type="match status" value="1"/>
</dbReference>
<comment type="caution">
    <text evidence="4">The sequence shown here is derived from an EMBL/GenBank/DDBJ whole genome shotgun (WGS) entry which is preliminary data.</text>
</comment>
<evidence type="ECO:0000256" key="1">
    <source>
        <dbReference type="ARBA" id="ARBA00004123"/>
    </source>
</evidence>
<evidence type="ECO:0000313" key="5">
    <source>
        <dbReference type="Proteomes" id="UP000803884"/>
    </source>
</evidence>
<dbReference type="AlphaFoldDB" id="A0AB34KHI9"/>
<evidence type="ECO:0000256" key="2">
    <source>
        <dbReference type="ARBA" id="ARBA00023242"/>
    </source>
</evidence>
<reference evidence="4 5" key="1">
    <citation type="journal article" date="2020" name="Microbiol. Resour. Announc.">
        <title>Draft Genome Sequence of a Cladosporium Species Isolated from the Mesophotic Ascidian Didemnum maculosum.</title>
        <authorList>
            <person name="Gioti A."/>
            <person name="Siaperas R."/>
            <person name="Nikolaivits E."/>
            <person name="Le Goff G."/>
            <person name="Ouazzani J."/>
            <person name="Kotoulas G."/>
            <person name="Topakas E."/>
        </authorList>
    </citation>
    <scope>NUCLEOTIDE SEQUENCE [LARGE SCALE GENOMIC DNA]</scope>
    <source>
        <strain evidence="4 5">TM138-S3</strain>
    </source>
</reference>
<dbReference type="SMART" id="SM00066">
    <property type="entry name" value="GAL4"/>
    <property type="match status" value="1"/>
</dbReference>
<protein>
    <recommendedName>
        <fullName evidence="3">Zn(2)-C6 fungal-type domain-containing protein</fullName>
    </recommendedName>
</protein>
<dbReference type="Pfam" id="PF11951">
    <property type="entry name" value="Fungal_trans_2"/>
    <property type="match status" value="1"/>
</dbReference>
<dbReference type="Proteomes" id="UP000803884">
    <property type="component" value="Unassembled WGS sequence"/>
</dbReference>
<keyword evidence="2" id="KW-0539">Nucleus</keyword>
<organism evidence="4 5">
    <name type="scientific">Cladosporium halotolerans</name>
    <dbReference type="NCBI Taxonomy" id="1052096"/>
    <lineage>
        <taxon>Eukaryota</taxon>
        <taxon>Fungi</taxon>
        <taxon>Dikarya</taxon>
        <taxon>Ascomycota</taxon>
        <taxon>Pezizomycotina</taxon>
        <taxon>Dothideomycetes</taxon>
        <taxon>Dothideomycetidae</taxon>
        <taxon>Cladosporiales</taxon>
        <taxon>Cladosporiaceae</taxon>
        <taxon>Cladosporium</taxon>
    </lineage>
</organism>
<proteinExistence type="predicted"/>
<comment type="subcellular location">
    <subcellularLocation>
        <location evidence="1">Nucleus</location>
    </subcellularLocation>
</comment>
<evidence type="ECO:0000313" key="4">
    <source>
        <dbReference type="EMBL" id="KAL1584399.1"/>
    </source>
</evidence>
<dbReference type="GO" id="GO:0008270">
    <property type="term" value="F:zinc ion binding"/>
    <property type="evidence" value="ECO:0007669"/>
    <property type="project" value="InterPro"/>
</dbReference>
<gene>
    <name evidence="4" type="ORF">WHR41_06302</name>
</gene>
<dbReference type="GeneID" id="96007745"/>
<dbReference type="Pfam" id="PF00172">
    <property type="entry name" value="Zn_clus"/>
    <property type="match status" value="1"/>
</dbReference>
<dbReference type="PRINTS" id="PR00755">
    <property type="entry name" value="AFLATOXINBRP"/>
</dbReference>
<name>A0AB34KHI9_9PEZI</name>
<accession>A0AB34KHI9</accession>
<dbReference type="GO" id="GO:0045944">
    <property type="term" value="P:positive regulation of transcription by RNA polymerase II"/>
    <property type="evidence" value="ECO:0007669"/>
    <property type="project" value="TreeGrafter"/>
</dbReference>
<dbReference type="EMBL" id="JAAQHG020000026">
    <property type="protein sequence ID" value="KAL1584399.1"/>
    <property type="molecule type" value="Genomic_DNA"/>
</dbReference>
<feature type="domain" description="Zn(2)-C6 fungal-type" evidence="3">
    <location>
        <begin position="11"/>
        <end position="41"/>
    </location>
</feature>
<dbReference type="PROSITE" id="PS50048">
    <property type="entry name" value="ZN2_CY6_FUNGAL_2"/>
    <property type="match status" value="1"/>
</dbReference>
<dbReference type="InterPro" id="IPR001138">
    <property type="entry name" value="Zn2Cys6_DnaBD"/>
</dbReference>
<sequence length="645" mass="71966">MERPAKKSRNGCQRCRKRHIKCSEERPACQYCNKKSLPCEYGVQQLRWVTTTRTNKESPRNNKLDCSARPAEPIFNQSANDQTLAPATELLWTLPAMDDVYFHDLTDLDGAPSVFEEGSTSLTTEFNTWSQMEDDLYSLSEPNRMPHADGRIPLPDLEAWQQHSSWPFSTDFDFCNTKSQELDWSSMDQSQDINSMMTAAPIFDCPTSSQQLTRPPMGMLSDSTTSSVSFYFSSIGPLLSCSPQIENPFITDVANMWTSQSARSLPLVIQSMSLAFLASSTPSLSRKARELRQEAKEVLENELQRSLSERHNPSLELSLILLGASAGWLQPLDSMVDLFKKFSMLPHQFLPSNHTSPFSRGVSTYWQMFFTYMSASEPSLTRLGSMASHDALMSSIYLPPSSSTHLHPWTGDSADLIKLFTKVGQLVRHHEGTVGEMQQGPCTHISHQCAARTLQERLLMYRTKGKRSSGDGASTNTQLSRLAKIYQAAALLQLYRVFPCLSGGSADQHNSSSPGSQLADEAGIDNKMVMMARHVIDLALETHGGSPILRFQFVPFAIACSELRIARPAFDNFGRVVLDTSTVATAQARVLAKNHLMVMRGVFPGDRIDQVDKIVSAMWARLDSHGSRDGSHWIKWLMDNGLDVV</sequence>
<dbReference type="GO" id="GO:0000981">
    <property type="term" value="F:DNA-binding transcription factor activity, RNA polymerase II-specific"/>
    <property type="evidence" value="ECO:0007669"/>
    <property type="project" value="InterPro"/>
</dbReference>
<keyword evidence="5" id="KW-1185">Reference proteome</keyword>
<dbReference type="GO" id="GO:0005634">
    <property type="term" value="C:nucleus"/>
    <property type="evidence" value="ECO:0007669"/>
    <property type="project" value="UniProtKB-SubCell"/>
</dbReference>
<dbReference type="InterPro" id="IPR036864">
    <property type="entry name" value="Zn2-C6_fun-type_DNA-bd_sf"/>
</dbReference>
<dbReference type="PANTHER" id="PTHR37534:SF15">
    <property type="entry name" value="ZN(II)2CYS6 TRANSCRIPTION FACTOR (EUROFUNG)"/>
    <property type="match status" value="1"/>
</dbReference>
<dbReference type="SUPFAM" id="SSF57701">
    <property type="entry name" value="Zn2/Cys6 DNA-binding domain"/>
    <property type="match status" value="1"/>
</dbReference>
<dbReference type="Gene3D" id="4.10.240.10">
    <property type="entry name" value="Zn(2)-C6 fungal-type DNA-binding domain"/>
    <property type="match status" value="1"/>
</dbReference>
<evidence type="ECO:0000259" key="3">
    <source>
        <dbReference type="PROSITE" id="PS50048"/>
    </source>
</evidence>
<dbReference type="InterPro" id="IPR021858">
    <property type="entry name" value="Fun_TF"/>
</dbReference>
<dbReference type="RefSeq" id="XP_069227505.1">
    <property type="nucleotide sequence ID" value="XM_069374907.1"/>
</dbReference>
<dbReference type="PANTHER" id="PTHR37534">
    <property type="entry name" value="TRANSCRIPTIONAL ACTIVATOR PROTEIN UGA3"/>
    <property type="match status" value="1"/>
</dbReference>
<dbReference type="CDD" id="cd00067">
    <property type="entry name" value="GAL4"/>
    <property type="match status" value="1"/>
</dbReference>